<dbReference type="AlphaFoldDB" id="A0A7M5V4U5"/>
<dbReference type="Proteomes" id="UP000594262">
    <property type="component" value="Unplaced"/>
</dbReference>
<dbReference type="EnsemblMetazoa" id="CLYHEMT003417.2">
    <property type="protein sequence ID" value="CLYHEMP003417.2"/>
    <property type="gene ID" value="CLYHEMG003417"/>
</dbReference>
<dbReference type="PANTHER" id="PTHR47039:SF1">
    <property type="entry name" value="INOSITOL POLYPHOSPHATE 5-PHOSPHATASE E"/>
    <property type="match status" value="1"/>
</dbReference>
<dbReference type="InterPro" id="IPR053321">
    <property type="entry name" value="IPP-5-Phosphatase_Type_IV"/>
</dbReference>
<dbReference type="InterPro" id="IPR036691">
    <property type="entry name" value="Endo/exonu/phosph_ase_sf"/>
</dbReference>
<dbReference type="GO" id="GO:0016791">
    <property type="term" value="F:phosphatase activity"/>
    <property type="evidence" value="ECO:0007669"/>
    <property type="project" value="InterPro"/>
</dbReference>
<proteinExistence type="predicted"/>
<evidence type="ECO:0000313" key="2">
    <source>
        <dbReference type="EnsemblMetazoa" id="CLYHEMP003417.2"/>
    </source>
</evidence>
<dbReference type="GeneID" id="136807766"/>
<dbReference type="SMART" id="SM00128">
    <property type="entry name" value="IPPc"/>
    <property type="match status" value="1"/>
</dbReference>
<dbReference type="OrthoDB" id="2248459at2759"/>
<reference evidence="2" key="1">
    <citation type="submission" date="2021-01" db="UniProtKB">
        <authorList>
            <consortium name="EnsemblMetazoa"/>
        </authorList>
    </citation>
    <scope>IDENTIFICATION</scope>
</reference>
<evidence type="ECO:0000259" key="1">
    <source>
        <dbReference type="SMART" id="SM00128"/>
    </source>
</evidence>
<dbReference type="SUPFAM" id="SSF56219">
    <property type="entry name" value="DNase I-like"/>
    <property type="match status" value="1"/>
</dbReference>
<dbReference type="Gene3D" id="3.60.10.10">
    <property type="entry name" value="Endonuclease/exonuclease/phosphatase"/>
    <property type="match status" value="1"/>
</dbReference>
<name>A0A7M5V4U5_9CNID</name>
<organism evidence="2 3">
    <name type="scientific">Clytia hemisphaerica</name>
    <dbReference type="NCBI Taxonomy" id="252671"/>
    <lineage>
        <taxon>Eukaryota</taxon>
        <taxon>Metazoa</taxon>
        <taxon>Cnidaria</taxon>
        <taxon>Hydrozoa</taxon>
        <taxon>Hydroidolina</taxon>
        <taxon>Leptothecata</taxon>
        <taxon>Obeliida</taxon>
        <taxon>Clytiidae</taxon>
        <taxon>Clytia</taxon>
    </lineage>
</organism>
<evidence type="ECO:0000313" key="3">
    <source>
        <dbReference type="Proteomes" id="UP000594262"/>
    </source>
</evidence>
<dbReference type="RefSeq" id="XP_066920486.1">
    <property type="nucleotide sequence ID" value="XM_067064385.1"/>
</dbReference>
<feature type="domain" description="Inositol polyphosphate-related phosphatase" evidence="1">
    <location>
        <begin position="131"/>
        <end position="433"/>
    </location>
</feature>
<protein>
    <recommendedName>
        <fullName evidence="1">Inositol polyphosphate-related phosphatase domain-containing protein</fullName>
    </recommendedName>
</protein>
<dbReference type="PANTHER" id="PTHR47039">
    <property type="entry name" value="INOSITOL POLYPHOSPHATE 5-PHOSPHATASE E"/>
    <property type="match status" value="1"/>
</dbReference>
<sequence>MGGSLHRTGSLPDLRSIADMSLKKVSHVSKNESEAESEPGAKIGYKFKPLPPIPGTSSNINNTGLYETIDGLSKLSKNAVTKTESIESNKRKTFKEIATILTLVPRLTTNSVRSRKNDHRLAEISNYLPDKKLKIFVGTWNMKGTKFLPSSLDDFLLPPESIYLQDVYVIGTQEGTPFRREWQVRLQETFGPSHVLMQSSNFGVLQLSIFVRRELVWFCSSVEQDTIATRVGHKIKTKGALAMSFSIFGTSLCFITSHFTSDKEKLSQRINDYRTINRGIRLPVIPGTKNYENSDVTDRFDRVFWFGDFNFRIQKSRESVDRIMKRHARDQPLIIRELLTHDQLNEVFDRGKIFHGFKENEITFMPTYKFDVNTDVYDSSPKKRVPSWTDRIVYKSPQLSLLKCLYYNSCNTIKVSDHRPVYGIFESEVEPYKNNFQVHGATFDREVYVEANLRRNAPSGSQANSHVCTIL</sequence>
<dbReference type="Pfam" id="PF22669">
    <property type="entry name" value="Exo_endo_phos2"/>
    <property type="match status" value="1"/>
</dbReference>
<dbReference type="GO" id="GO:0046856">
    <property type="term" value="P:phosphatidylinositol dephosphorylation"/>
    <property type="evidence" value="ECO:0007669"/>
    <property type="project" value="InterPro"/>
</dbReference>
<accession>A0A7M5V4U5</accession>
<dbReference type="InterPro" id="IPR000300">
    <property type="entry name" value="IPPc"/>
</dbReference>
<keyword evidence="3" id="KW-1185">Reference proteome</keyword>